<gene>
    <name evidence="2" type="ORF">EAH88_12100</name>
</gene>
<dbReference type="EMBL" id="RCZO01000006">
    <property type="protein sequence ID" value="TPG08365.1"/>
    <property type="molecule type" value="Genomic_DNA"/>
</dbReference>
<proteinExistence type="predicted"/>
<dbReference type="Pfam" id="PF07254">
    <property type="entry name" value="Cpta_toxin"/>
    <property type="match status" value="1"/>
</dbReference>
<keyword evidence="1" id="KW-0812">Transmembrane</keyword>
<keyword evidence="1" id="KW-1133">Transmembrane helix</keyword>
<comment type="caution">
    <text evidence="2">The sequence shown here is derived from an EMBL/GenBank/DDBJ whole genome shotgun (WGS) entry which is preliminary data.</text>
</comment>
<evidence type="ECO:0000256" key="1">
    <source>
        <dbReference type="SAM" id="Phobius"/>
    </source>
</evidence>
<protein>
    <recommendedName>
        <fullName evidence="4">Toxin CptA</fullName>
    </recommendedName>
</protein>
<name>A0A502C4B0_9GAMM</name>
<evidence type="ECO:0000313" key="2">
    <source>
        <dbReference type="EMBL" id="TPG08365.1"/>
    </source>
</evidence>
<keyword evidence="1" id="KW-0472">Membrane</keyword>
<sequence>MTSAPAIGFEYRPSRLLPRGLIIVAALAVLAVMSCALEPWLKLLLVVAALAATWHSVRRLAANPIAAAGWSADNAWTLRLLDHEDVPATLASFRVLGAFVLLRLQTAERGAQIVLLAPDNSDADIRRRVRMRLATMQPDEAVPRL</sequence>
<dbReference type="InterPro" id="IPR009883">
    <property type="entry name" value="YgfX"/>
</dbReference>
<feature type="transmembrane region" description="Helical" evidence="1">
    <location>
        <begin position="16"/>
        <end position="34"/>
    </location>
</feature>
<dbReference type="Proteomes" id="UP000319486">
    <property type="component" value="Unassembled WGS sequence"/>
</dbReference>
<dbReference type="AlphaFoldDB" id="A0A502C4B0"/>
<keyword evidence="3" id="KW-1185">Reference proteome</keyword>
<dbReference type="RefSeq" id="WP_140652969.1">
    <property type="nucleotide sequence ID" value="NZ_RCZO01000006.1"/>
</dbReference>
<accession>A0A502C4B0</accession>
<evidence type="ECO:0000313" key="3">
    <source>
        <dbReference type="Proteomes" id="UP000319486"/>
    </source>
</evidence>
<reference evidence="2 3" key="1">
    <citation type="journal article" date="2019" name="Environ. Microbiol.">
        <title>Species interactions and distinct microbial communities in high Arctic permafrost affected cryosols are associated with the CH4 and CO2 gas fluxes.</title>
        <authorList>
            <person name="Altshuler I."/>
            <person name="Hamel J."/>
            <person name="Turney S."/>
            <person name="Magnuson E."/>
            <person name="Levesque R."/>
            <person name="Greer C."/>
            <person name="Whyte L.G."/>
        </authorList>
    </citation>
    <scope>NUCLEOTIDE SEQUENCE [LARGE SCALE GENOMIC DNA]</scope>
    <source>
        <strain evidence="2 3">S13Y</strain>
    </source>
</reference>
<evidence type="ECO:0008006" key="4">
    <source>
        <dbReference type="Google" id="ProtNLM"/>
    </source>
</evidence>
<organism evidence="2 3">
    <name type="scientific">Rhodanobacter glycinis</name>
    <dbReference type="NCBI Taxonomy" id="582702"/>
    <lineage>
        <taxon>Bacteria</taxon>
        <taxon>Pseudomonadati</taxon>
        <taxon>Pseudomonadota</taxon>
        <taxon>Gammaproteobacteria</taxon>
        <taxon>Lysobacterales</taxon>
        <taxon>Rhodanobacteraceae</taxon>
        <taxon>Rhodanobacter</taxon>
    </lineage>
</organism>